<dbReference type="KEGG" id="neq:NEQ110"/>
<dbReference type="Gene3D" id="3.30.230.10">
    <property type="match status" value="1"/>
</dbReference>
<dbReference type="InterPro" id="IPR020568">
    <property type="entry name" value="Ribosomal_Su5_D2-typ_SF"/>
</dbReference>
<name>Q74ML1_NANEQ</name>
<dbReference type="EMBL" id="AE017199">
    <property type="protein sequence ID" value="AAR38965.1"/>
    <property type="molecule type" value="Genomic_DNA"/>
</dbReference>
<dbReference type="STRING" id="228908.NEQ110"/>
<accession>Q74ML1</accession>
<evidence type="ECO:0000313" key="2">
    <source>
        <dbReference type="EMBL" id="AAR38965.1"/>
    </source>
</evidence>
<keyword evidence="1" id="KW-1133">Transmembrane helix</keyword>
<gene>
    <name evidence="2" type="ordered locus">NEQ110</name>
</gene>
<feature type="transmembrane region" description="Helical" evidence="1">
    <location>
        <begin position="6"/>
        <end position="23"/>
    </location>
</feature>
<dbReference type="HOGENOM" id="CLU_653178_0_0_2"/>
<keyword evidence="3" id="KW-1185">Reference proteome</keyword>
<dbReference type="SUPFAM" id="SSF54211">
    <property type="entry name" value="Ribosomal protein S5 domain 2-like"/>
    <property type="match status" value="1"/>
</dbReference>
<evidence type="ECO:0000313" key="3">
    <source>
        <dbReference type="Proteomes" id="UP000000578"/>
    </source>
</evidence>
<organism evidence="2 3">
    <name type="scientific">Nanoarchaeum equitans (strain Kin4-M)</name>
    <dbReference type="NCBI Taxonomy" id="228908"/>
    <lineage>
        <taxon>Archaea</taxon>
        <taxon>Nanobdellota</taxon>
        <taxon>Candidatus Nanoarchaeia</taxon>
        <taxon>Nanoarchaeales</taxon>
        <taxon>Nanoarchaeaceae</taxon>
        <taxon>Nanoarchaeum</taxon>
    </lineage>
</organism>
<sequence>MNSKDILIYASISSLLLMSFILFQTHRYIEINAVAITNNSAEIVPIKIEATIGQGNYVNLNSYIDNNFQYSIKMSDEFIKSIGIENIYQYKISFESNSYYSSGSSAGLALTIGKLLLITAPHFDVRNYVFTGVILPFGIIGAVSGIDKKYEAVLKNNKTLIHGNENFKKGLYFNNVFEVYKFITKRDLAKKHKLKIPEWYNKIMREITLELCNKTESIAPNSKEFQKALEAIKKGHYYSAASFCFIANYKYDKNHTKLEIAEEIREIKKKIEKIKNKVLTIYDAEALGMALDRLKDAEQNINNTSYSYWRLQTVKGWLKFVGNTTGIKNYCPNMDLSTYYIYYPFETKINKLTCYYDVEKTLFKVYATVLLTYNVSDKKLLSVLPYYQKHFSLWGYTNLEYYNYTKDKTHLIIALTSFSI</sequence>
<keyword evidence="1" id="KW-0472">Membrane</keyword>
<keyword evidence="1" id="KW-0812">Transmembrane</keyword>
<protein>
    <submittedName>
        <fullName evidence="2">NEQ110</fullName>
    </submittedName>
</protein>
<reference evidence="2 3" key="1">
    <citation type="journal article" date="2003" name="Proc. Natl. Acad. Sci. U.S.A.">
        <title>The genome of Nanoarchaeum equitans: insights into early archaeal evolution and derived parasitism.</title>
        <authorList>
            <person name="Waters E."/>
            <person name="Hohn M.J."/>
            <person name="Ahel I."/>
            <person name="Graham D.E."/>
            <person name="Adams M.D."/>
            <person name="Barnstead M."/>
            <person name="Beeson K.Y."/>
            <person name="Bibbs L."/>
            <person name="Bolanos R."/>
            <person name="Keller M."/>
            <person name="Kretz K."/>
            <person name="Lin X."/>
            <person name="Mathur E."/>
            <person name="Ni J."/>
            <person name="Podar M."/>
            <person name="Richardson T."/>
            <person name="Sutton G.G."/>
            <person name="Simon M."/>
            <person name="Soll D."/>
            <person name="Stetter K.O."/>
            <person name="Short J.M."/>
            <person name="Noordewier M."/>
        </authorList>
    </citation>
    <scope>NUCLEOTIDE SEQUENCE [LARGE SCALE GENOMIC DNA]</scope>
    <source>
        <strain evidence="2 3">Kin4-M</strain>
    </source>
</reference>
<proteinExistence type="predicted"/>
<dbReference type="BioCyc" id="NEQU228908:GJB6-118-MONOMER"/>
<dbReference type="InterPro" id="IPR014721">
    <property type="entry name" value="Ribsml_uS5_D2-typ_fold_subgr"/>
</dbReference>
<evidence type="ECO:0000256" key="1">
    <source>
        <dbReference type="SAM" id="Phobius"/>
    </source>
</evidence>
<dbReference type="Proteomes" id="UP000000578">
    <property type="component" value="Chromosome"/>
</dbReference>
<dbReference type="EnsemblBacteria" id="AAR38965">
    <property type="protein sequence ID" value="AAR38965"/>
    <property type="gene ID" value="NEQ110"/>
</dbReference>
<dbReference type="AlphaFoldDB" id="Q74ML1"/>